<dbReference type="RefSeq" id="WP_345124493.1">
    <property type="nucleotide sequence ID" value="NZ_BAABAT010000004.1"/>
</dbReference>
<dbReference type="Proteomes" id="UP001500620">
    <property type="component" value="Unassembled WGS sequence"/>
</dbReference>
<gene>
    <name evidence="1" type="ORF">GCM10022255_024300</name>
</gene>
<evidence type="ECO:0008006" key="3">
    <source>
        <dbReference type="Google" id="ProtNLM"/>
    </source>
</evidence>
<accession>A0ABP8D5L2</accession>
<evidence type="ECO:0000313" key="1">
    <source>
        <dbReference type="EMBL" id="GAA4247633.1"/>
    </source>
</evidence>
<organism evidence="1 2">
    <name type="scientific">Dactylosporangium darangshiense</name>
    <dbReference type="NCBI Taxonomy" id="579108"/>
    <lineage>
        <taxon>Bacteria</taxon>
        <taxon>Bacillati</taxon>
        <taxon>Actinomycetota</taxon>
        <taxon>Actinomycetes</taxon>
        <taxon>Micromonosporales</taxon>
        <taxon>Micromonosporaceae</taxon>
        <taxon>Dactylosporangium</taxon>
    </lineage>
</organism>
<comment type="caution">
    <text evidence="1">The sequence shown here is derived from an EMBL/GenBank/DDBJ whole genome shotgun (WGS) entry which is preliminary data.</text>
</comment>
<reference evidence="2" key="1">
    <citation type="journal article" date="2019" name="Int. J. Syst. Evol. Microbiol.">
        <title>The Global Catalogue of Microorganisms (GCM) 10K type strain sequencing project: providing services to taxonomists for standard genome sequencing and annotation.</title>
        <authorList>
            <consortium name="The Broad Institute Genomics Platform"/>
            <consortium name="The Broad Institute Genome Sequencing Center for Infectious Disease"/>
            <person name="Wu L."/>
            <person name="Ma J."/>
        </authorList>
    </citation>
    <scope>NUCLEOTIDE SEQUENCE [LARGE SCALE GENOMIC DNA]</scope>
    <source>
        <strain evidence="2">JCM 17441</strain>
    </source>
</reference>
<keyword evidence="2" id="KW-1185">Reference proteome</keyword>
<proteinExistence type="predicted"/>
<evidence type="ECO:0000313" key="2">
    <source>
        <dbReference type="Proteomes" id="UP001500620"/>
    </source>
</evidence>
<protein>
    <recommendedName>
        <fullName evidence="3">ESX-1 secretion-associated protein</fullName>
    </recommendedName>
</protein>
<name>A0ABP8D5L2_9ACTN</name>
<dbReference type="EMBL" id="BAABAT010000004">
    <property type="protein sequence ID" value="GAA4247633.1"/>
    <property type="molecule type" value="Genomic_DNA"/>
</dbReference>
<sequence length="141" mass="14888">MAGGDGFKIDTAGVAEFNAQLQANVDKTIAPATERIRQAMMSYPVFGHRSGSPTVQAAATKYYGQMRDAVAFLDTLVHNTNTIIKATQDAVAAYRAGDDVSAAMMAQIIGSAATKTTNAEAEAARVEHDGALSDLHRGDRQ</sequence>